<evidence type="ECO:0000256" key="6">
    <source>
        <dbReference type="ARBA" id="ARBA00023004"/>
    </source>
</evidence>
<gene>
    <name evidence="8" type="ORF">OIK40_10230</name>
</gene>
<evidence type="ECO:0000313" key="9">
    <source>
        <dbReference type="Proteomes" id="UP001216558"/>
    </source>
</evidence>
<accession>A0ABT5JQY1</accession>
<dbReference type="PROSITE" id="PS51471">
    <property type="entry name" value="FE2OG_OXY"/>
    <property type="match status" value="1"/>
</dbReference>
<dbReference type="SMART" id="SM00702">
    <property type="entry name" value="P4Hc"/>
    <property type="match status" value="1"/>
</dbReference>
<dbReference type="InterPro" id="IPR005123">
    <property type="entry name" value="Oxoglu/Fe-dep_dioxygenase_dom"/>
</dbReference>
<dbReference type="Proteomes" id="UP001216558">
    <property type="component" value="Unassembled WGS sequence"/>
</dbReference>
<sequence>MSDTDLVPDQQALARVGATVRERLAGDPGIYKVENPLAELFAVGDFLSPTECEKLCTMIDEVARPSSLHELDYASGFRTSYSGDLDPYDSFVKSISRRIDDLLGLDPAIGEAIQGQRYLPGQQFQPHNDWFYTSEKYWQLEEARGGQRSWTAMAYLNDVAEGGETHFTEIGIKIRPKPGVLLLWNNALPDGRPNEGTMHAGTPVVKGAKYVITKWYRTRQWR</sequence>
<dbReference type="PANTHER" id="PTHR10869:SF246">
    <property type="entry name" value="TRANSMEMBRANE PROLYL 4-HYDROXYLASE"/>
    <property type="match status" value="1"/>
</dbReference>
<name>A0ABT5JQY1_9SPHN</name>
<evidence type="ECO:0000259" key="7">
    <source>
        <dbReference type="PROSITE" id="PS51471"/>
    </source>
</evidence>
<proteinExistence type="predicted"/>
<dbReference type="InterPro" id="IPR006620">
    <property type="entry name" value="Pro_4_hyd_alph"/>
</dbReference>
<evidence type="ECO:0000313" key="8">
    <source>
        <dbReference type="EMBL" id="MDC8755014.1"/>
    </source>
</evidence>
<keyword evidence="5" id="KW-0560">Oxidoreductase</keyword>
<protein>
    <submittedName>
        <fullName evidence="8">2OG-Fe(II) oxygenase</fullName>
    </submittedName>
</protein>
<dbReference type="Pfam" id="PF13640">
    <property type="entry name" value="2OG-FeII_Oxy_3"/>
    <property type="match status" value="1"/>
</dbReference>
<dbReference type="Gene3D" id="2.60.120.620">
    <property type="entry name" value="q2cbj1_9rhob like domain"/>
    <property type="match status" value="1"/>
</dbReference>
<evidence type="ECO:0000256" key="2">
    <source>
        <dbReference type="ARBA" id="ARBA00022723"/>
    </source>
</evidence>
<dbReference type="PANTHER" id="PTHR10869">
    <property type="entry name" value="PROLYL 4-HYDROXYLASE ALPHA SUBUNIT"/>
    <property type="match status" value="1"/>
</dbReference>
<dbReference type="RefSeq" id="WP_273678225.1">
    <property type="nucleotide sequence ID" value="NZ_JAQQXQ010000007.1"/>
</dbReference>
<evidence type="ECO:0000256" key="1">
    <source>
        <dbReference type="ARBA" id="ARBA00001961"/>
    </source>
</evidence>
<dbReference type="InterPro" id="IPR044862">
    <property type="entry name" value="Pro_4_hyd_alph_FE2OG_OXY"/>
</dbReference>
<keyword evidence="9" id="KW-1185">Reference proteome</keyword>
<dbReference type="EMBL" id="JAQQXQ010000007">
    <property type="protein sequence ID" value="MDC8755014.1"/>
    <property type="molecule type" value="Genomic_DNA"/>
</dbReference>
<feature type="domain" description="Fe2OG dioxygenase" evidence="7">
    <location>
        <begin position="104"/>
        <end position="218"/>
    </location>
</feature>
<organism evidence="8 9">
    <name type="scientific">Erythrobacter fulvus</name>
    <dbReference type="NCBI Taxonomy" id="2987523"/>
    <lineage>
        <taxon>Bacteria</taxon>
        <taxon>Pseudomonadati</taxon>
        <taxon>Pseudomonadota</taxon>
        <taxon>Alphaproteobacteria</taxon>
        <taxon>Sphingomonadales</taxon>
        <taxon>Erythrobacteraceae</taxon>
        <taxon>Erythrobacter/Porphyrobacter group</taxon>
        <taxon>Erythrobacter</taxon>
    </lineage>
</organism>
<comment type="cofactor">
    <cofactor evidence="1">
        <name>L-ascorbate</name>
        <dbReference type="ChEBI" id="CHEBI:38290"/>
    </cofactor>
</comment>
<reference evidence="8 9" key="1">
    <citation type="submission" date="2022-10" db="EMBL/GenBank/DDBJ databases">
        <title>Erythrobacter sp. sf7 Genome sequencing.</title>
        <authorList>
            <person name="Park S."/>
        </authorList>
    </citation>
    <scope>NUCLEOTIDE SEQUENCE [LARGE SCALE GENOMIC DNA]</scope>
    <source>
        <strain evidence="9">sf7</strain>
    </source>
</reference>
<keyword evidence="2" id="KW-0479">Metal-binding</keyword>
<dbReference type="InterPro" id="IPR045054">
    <property type="entry name" value="P4HA-like"/>
</dbReference>
<evidence type="ECO:0000256" key="3">
    <source>
        <dbReference type="ARBA" id="ARBA00022896"/>
    </source>
</evidence>
<evidence type="ECO:0000256" key="4">
    <source>
        <dbReference type="ARBA" id="ARBA00022964"/>
    </source>
</evidence>
<evidence type="ECO:0000256" key="5">
    <source>
        <dbReference type="ARBA" id="ARBA00023002"/>
    </source>
</evidence>
<comment type="caution">
    <text evidence="8">The sequence shown here is derived from an EMBL/GenBank/DDBJ whole genome shotgun (WGS) entry which is preliminary data.</text>
</comment>
<keyword evidence="6" id="KW-0408">Iron</keyword>
<keyword evidence="4" id="KW-0223">Dioxygenase</keyword>
<keyword evidence="3" id="KW-0847">Vitamin C</keyword>